<evidence type="ECO:0000256" key="4">
    <source>
        <dbReference type="ARBA" id="ARBA00022576"/>
    </source>
</evidence>
<feature type="domain" description="Aminotransferase class I/classII large" evidence="7">
    <location>
        <begin position="22"/>
        <end position="356"/>
    </location>
</feature>
<dbReference type="OrthoDB" id="372018at2157"/>
<dbReference type="GO" id="GO:0030170">
    <property type="term" value="F:pyridoxal phosphate binding"/>
    <property type="evidence" value="ECO:0007669"/>
    <property type="project" value="InterPro"/>
</dbReference>
<dbReference type="InterPro" id="IPR050596">
    <property type="entry name" value="AspAT/PAT-like"/>
</dbReference>
<dbReference type="EMBL" id="FR746099">
    <property type="protein sequence ID" value="CCC39227.1"/>
    <property type="molecule type" value="Genomic_DNA"/>
</dbReference>
<accession>G0LHI9</accession>
<dbReference type="InterPro" id="IPR015424">
    <property type="entry name" value="PyrdxlP-dep_Trfase"/>
</dbReference>
<comment type="subunit">
    <text evidence="3">Homodimer.</text>
</comment>
<dbReference type="GeneID" id="12445895"/>
<dbReference type="SUPFAM" id="SSF53383">
    <property type="entry name" value="PLP-dependent transferases"/>
    <property type="match status" value="1"/>
</dbReference>
<dbReference type="GO" id="GO:0008483">
    <property type="term" value="F:transaminase activity"/>
    <property type="evidence" value="ECO:0007669"/>
    <property type="project" value="UniProtKB-KW"/>
</dbReference>
<proteinExistence type="inferred from homology"/>
<comment type="cofactor">
    <cofactor evidence="1">
        <name>pyridoxal 5'-phosphate</name>
        <dbReference type="ChEBI" id="CHEBI:597326"/>
    </cofactor>
</comment>
<sequence length="373" mass="40698">MNEYDEPLFFQVMQYASNADRDIVDMVSGNPDWEPPDALRDGLHEYADADAADFQYGPSEGLTDLREQIGARRNIDSDNIIITHGAGEANYLAMAQAVECSDVNTPEFLLTDPVYPYYPGKASLLDATATHVPVHDDGHLNIDAIQDAASTDTVAIVLNTPNNPTGAVYNRAALNDVAAIAADIDALVIVDEVYDHFDFTGDFESALTLSSYTDRIIVTSAFSKSMAITGFRVGYAVFPPALVDAAQTRHMLVTVSGSRPAQRAVSDALEKTPPSYYASVRNTIRERIDTFTNALETIGAAYTEPEGAFYVMARFDDLPGTLENVEYLIDEAGVAGMPGEAFGNAYDDWIRFSLCTDRVSIAGDRLMTFFQDN</sequence>
<dbReference type="Proteomes" id="UP000007954">
    <property type="component" value="Chromosome"/>
</dbReference>
<keyword evidence="4 8" id="KW-0032">Aminotransferase</keyword>
<dbReference type="Pfam" id="PF00155">
    <property type="entry name" value="Aminotran_1_2"/>
    <property type="match status" value="1"/>
</dbReference>
<dbReference type="PANTHER" id="PTHR46383">
    <property type="entry name" value="ASPARTATE AMINOTRANSFERASE"/>
    <property type="match status" value="1"/>
</dbReference>
<evidence type="ECO:0000313" key="8">
    <source>
        <dbReference type="EMBL" id="CCC39227.1"/>
    </source>
</evidence>
<keyword evidence="5 8" id="KW-0808">Transferase</keyword>
<comment type="similarity">
    <text evidence="2">Belongs to the class-I pyridoxal-phosphate-dependent aminotransferase family.</text>
</comment>
<name>G0LHI9_HALWC</name>
<dbReference type="InterPro" id="IPR015421">
    <property type="entry name" value="PyrdxlP-dep_Trfase_major"/>
</dbReference>
<evidence type="ECO:0000313" key="9">
    <source>
        <dbReference type="Proteomes" id="UP000007954"/>
    </source>
</evidence>
<evidence type="ECO:0000256" key="6">
    <source>
        <dbReference type="ARBA" id="ARBA00022898"/>
    </source>
</evidence>
<dbReference type="CDD" id="cd00609">
    <property type="entry name" value="AAT_like"/>
    <property type="match status" value="1"/>
</dbReference>
<dbReference type="Gene3D" id="3.40.640.10">
    <property type="entry name" value="Type I PLP-dependent aspartate aminotransferase-like (Major domain)"/>
    <property type="match status" value="1"/>
</dbReference>
<evidence type="ECO:0000256" key="3">
    <source>
        <dbReference type="ARBA" id="ARBA00011738"/>
    </source>
</evidence>
<evidence type="ECO:0000256" key="5">
    <source>
        <dbReference type="ARBA" id="ARBA00022679"/>
    </source>
</evidence>
<evidence type="ECO:0000256" key="2">
    <source>
        <dbReference type="ARBA" id="ARBA00007441"/>
    </source>
</evidence>
<protein>
    <submittedName>
        <fullName evidence="8">Pyridoxal phosphate-dependent aminotransferase</fullName>
        <ecNumber evidence="8">2.6.1.-</ecNumber>
    </submittedName>
</protein>
<dbReference type="EC" id="2.6.1.-" evidence="8"/>
<reference evidence="8 9" key="1">
    <citation type="journal article" date="2011" name="PLoS ONE">
        <title>Haloquadratum walsbyi: limited diversity in a global pond.</title>
        <authorList>
            <person name="Dyall-Smith M."/>
            <person name="Pfeiffer F."/>
            <person name="Klee K."/>
            <person name="Palm P."/>
            <person name="Gross K."/>
            <person name="Schuster S.C."/>
            <person name="Rampp M."/>
            <person name="Oesterhelt D."/>
        </authorList>
    </citation>
    <scope>NUCLEOTIDE SEQUENCE [LARGE SCALE GENOMIC DNA]</scope>
    <source>
        <strain evidence="9">DSM 16854 / JCM 12705 / C23</strain>
    </source>
</reference>
<evidence type="ECO:0000256" key="1">
    <source>
        <dbReference type="ARBA" id="ARBA00001933"/>
    </source>
</evidence>
<organism evidence="8 9">
    <name type="scientific">Haloquadratum walsbyi (strain DSM 16854 / JCM 12705 / C23)</name>
    <dbReference type="NCBI Taxonomy" id="768065"/>
    <lineage>
        <taxon>Archaea</taxon>
        <taxon>Methanobacteriati</taxon>
        <taxon>Methanobacteriota</taxon>
        <taxon>Stenosarchaea group</taxon>
        <taxon>Halobacteria</taxon>
        <taxon>Halobacteriales</taxon>
        <taxon>Haloferacaceae</taxon>
        <taxon>Haloquadratum</taxon>
    </lineage>
</organism>
<dbReference type="RefSeq" id="WP_014555140.1">
    <property type="nucleotide sequence ID" value="NC_017459.1"/>
</dbReference>
<dbReference type="InterPro" id="IPR004839">
    <property type="entry name" value="Aminotransferase_I/II_large"/>
</dbReference>
<evidence type="ECO:0000259" key="7">
    <source>
        <dbReference type="Pfam" id="PF00155"/>
    </source>
</evidence>
<keyword evidence="6" id="KW-0663">Pyridoxal phosphate</keyword>
<dbReference type="GO" id="GO:0006520">
    <property type="term" value="P:amino acid metabolic process"/>
    <property type="evidence" value="ECO:0007669"/>
    <property type="project" value="InterPro"/>
</dbReference>
<dbReference type="HOGENOM" id="CLU_017584_4_3_2"/>
<dbReference type="KEGG" id="hwc:Hqrw_1265"/>
<dbReference type="AlphaFoldDB" id="G0LHI9"/>
<gene>
    <name evidence="8" type="primary">aspC1</name>
    <name evidence="8" type="ordered locus">Hqrw_1265</name>
</gene>